<keyword evidence="2" id="KW-1185">Reference proteome</keyword>
<dbReference type="OrthoDB" id="9811902at2"/>
<accession>A0A1H9QQB6</accession>
<name>A0A1H9QQB6_9LACT</name>
<dbReference type="GO" id="GO:0016740">
    <property type="term" value="F:transferase activity"/>
    <property type="evidence" value="ECO:0007669"/>
    <property type="project" value="UniProtKB-KW"/>
</dbReference>
<dbReference type="Gene3D" id="3.40.50.2000">
    <property type="entry name" value="Glycogen Phosphorylase B"/>
    <property type="match status" value="2"/>
</dbReference>
<dbReference type="RefSeq" id="WP_092650120.1">
    <property type="nucleotide sequence ID" value="NZ_FOHA01000002.1"/>
</dbReference>
<keyword evidence="1" id="KW-0808">Transferase</keyword>
<proteinExistence type="predicted"/>
<dbReference type="SUPFAM" id="SSF53756">
    <property type="entry name" value="UDP-Glycosyltransferase/glycogen phosphorylase"/>
    <property type="match status" value="1"/>
</dbReference>
<protein>
    <submittedName>
        <fullName evidence="1">Glycosyltransferase involved in cell wall bisynthesis</fullName>
    </submittedName>
</protein>
<dbReference type="AlphaFoldDB" id="A0A1H9QQB6"/>
<evidence type="ECO:0000313" key="1">
    <source>
        <dbReference type="EMBL" id="SER62607.1"/>
    </source>
</evidence>
<dbReference type="STRING" id="142588.SAMN04488559_102216"/>
<reference evidence="1 2" key="1">
    <citation type="submission" date="2016-10" db="EMBL/GenBank/DDBJ databases">
        <authorList>
            <person name="de Groot N.N."/>
        </authorList>
    </citation>
    <scope>NUCLEOTIDE SEQUENCE [LARGE SCALE GENOMIC DNA]</scope>
    <source>
        <strain evidence="1 2">DSM 13760</strain>
    </source>
</reference>
<gene>
    <name evidence="1" type="ORF">SAMN04488559_102216</name>
</gene>
<dbReference type="Proteomes" id="UP000198948">
    <property type="component" value="Unassembled WGS sequence"/>
</dbReference>
<organism evidence="1 2">
    <name type="scientific">Isobaculum melis</name>
    <dbReference type="NCBI Taxonomy" id="142588"/>
    <lineage>
        <taxon>Bacteria</taxon>
        <taxon>Bacillati</taxon>
        <taxon>Bacillota</taxon>
        <taxon>Bacilli</taxon>
        <taxon>Lactobacillales</taxon>
        <taxon>Carnobacteriaceae</taxon>
        <taxon>Isobaculum</taxon>
    </lineage>
</organism>
<sequence length="395" mass="46030">MGKLIIVSQYTSDFQNEDYNRYSYIYKHLKDHYQTIFVTSTFDHYKKQPKEVQKGIVYIRENGYKKNMSLGRLFSHFFFSLRVFFFLLKNVKKEDMVLCAVPSNSLGFFNGWVKRIKKNQLIIDVHDTWPESFKPLLSPKMQKSVVVNLFFGLWKWLRSSGMKKCDLLVGESYEYVYDFKKYVKNGDLFPILLGVNMLKINQIPAAEIPREAGKLNICFAGSLGVNYNLETVVETLRTYQTELKDNINFYFLGSGEVEHLVKEVATELSFVHHIPKSDYVTYIANLKCMDVGINSFTENTNVKLSYKQSDYMACGLFLLNSLTGKLSEELIQKHLAIHYHAGSQTSLYEGLLEVVELNQNNQLDRVAAKQFATDYFAREKVYQPLFDWIAEKWRN</sequence>
<evidence type="ECO:0000313" key="2">
    <source>
        <dbReference type="Proteomes" id="UP000198948"/>
    </source>
</evidence>
<dbReference type="EMBL" id="FOHA01000002">
    <property type="protein sequence ID" value="SER62607.1"/>
    <property type="molecule type" value="Genomic_DNA"/>
</dbReference>